<dbReference type="VEuPathDB" id="FungiDB:SDRG_15470"/>
<accession>T0PWV5</accession>
<keyword evidence="2" id="KW-1185">Reference proteome</keyword>
<evidence type="ECO:0000313" key="2">
    <source>
        <dbReference type="Proteomes" id="UP000030762"/>
    </source>
</evidence>
<dbReference type="Proteomes" id="UP000030762">
    <property type="component" value="Unassembled WGS sequence"/>
</dbReference>
<reference evidence="1 2" key="1">
    <citation type="submission" date="2012-04" db="EMBL/GenBank/DDBJ databases">
        <title>The Genome Sequence of Saprolegnia declina VS20.</title>
        <authorList>
            <consortium name="The Broad Institute Genome Sequencing Platform"/>
            <person name="Russ C."/>
            <person name="Nusbaum C."/>
            <person name="Tyler B."/>
            <person name="van West P."/>
            <person name="Dieguez-Uribeondo J."/>
            <person name="de Bruijn I."/>
            <person name="Tripathy S."/>
            <person name="Jiang R."/>
            <person name="Young S.K."/>
            <person name="Zeng Q."/>
            <person name="Gargeya S."/>
            <person name="Fitzgerald M."/>
            <person name="Haas B."/>
            <person name="Abouelleil A."/>
            <person name="Alvarado L."/>
            <person name="Arachchi H.M."/>
            <person name="Berlin A."/>
            <person name="Chapman S.B."/>
            <person name="Goldberg J."/>
            <person name="Griggs A."/>
            <person name="Gujja S."/>
            <person name="Hansen M."/>
            <person name="Howarth C."/>
            <person name="Imamovic A."/>
            <person name="Larimer J."/>
            <person name="McCowen C."/>
            <person name="Montmayeur A."/>
            <person name="Murphy C."/>
            <person name="Neiman D."/>
            <person name="Pearson M."/>
            <person name="Priest M."/>
            <person name="Roberts A."/>
            <person name="Saif S."/>
            <person name="Shea T."/>
            <person name="Sisk P."/>
            <person name="Sykes S."/>
            <person name="Wortman J."/>
            <person name="Nusbaum C."/>
            <person name="Birren B."/>
        </authorList>
    </citation>
    <scope>NUCLEOTIDE SEQUENCE [LARGE SCALE GENOMIC DNA]</scope>
    <source>
        <strain evidence="1 2">VS20</strain>
    </source>
</reference>
<dbReference type="RefSeq" id="XP_008619865.1">
    <property type="nucleotide sequence ID" value="XM_008621643.1"/>
</dbReference>
<name>T0PWV5_SAPDV</name>
<gene>
    <name evidence="1" type="ORF">SDRG_15470</name>
</gene>
<proteinExistence type="predicted"/>
<protein>
    <submittedName>
        <fullName evidence="1">Uncharacterized protein</fullName>
    </submittedName>
</protein>
<evidence type="ECO:0000313" key="1">
    <source>
        <dbReference type="EMBL" id="EQC26741.1"/>
    </source>
</evidence>
<dbReference type="AlphaFoldDB" id="T0PWV5"/>
<dbReference type="EMBL" id="JH767223">
    <property type="protein sequence ID" value="EQC26741.1"/>
    <property type="molecule type" value="Genomic_DNA"/>
</dbReference>
<organism evidence="1 2">
    <name type="scientific">Saprolegnia diclina (strain VS20)</name>
    <dbReference type="NCBI Taxonomy" id="1156394"/>
    <lineage>
        <taxon>Eukaryota</taxon>
        <taxon>Sar</taxon>
        <taxon>Stramenopiles</taxon>
        <taxon>Oomycota</taxon>
        <taxon>Saprolegniomycetes</taxon>
        <taxon>Saprolegniales</taxon>
        <taxon>Saprolegniaceae</taxon>
        <taxon>Saprolegnia</taxon>
    </lineage>
</organism>
<dbReference type="GeneID" id="19956197"/>
<dbReference type="InParanoid" id="T0PWV5"/>
<sequence length="126" mass="14126">MAESKSYTKTFMLVSSDMAQNLNARSGVELKELGRSVNCLMYLVDAHVYKDCRILCLSGSLSEIDAGLRVLVACMQKLLRAKTKPTFETVMYMHDKSVVHIKSDFAERGRQRQGRLQPAPPSASRL</sequence>